<protein>
    <submittedName>
        <fullName evidence="9">Protease inhibitor Inh</fullName>
    </submittedName>
</protein>
<keyword evidence="3" id="KW-0483">Metalloprotease inhibitor</keyword>
<keyword evidence="6" id="KW-0574">Periplasm</keyword>
<comment type="similarity">
    <text evidence="2">Belongs to the protease inhibitor I38 family.</text>
</comment>
<dbReference type="InterPro" id="IPR021140">
    <property type="entry name" value="Inh/Omp19"/>
</dbReference>
<dbReference type="EMBL" id="FNUD01000002">
    <property type="protein sequence ID" value="SEE98915.1"/>
    <property type="molecule type" value="Genomic_DNA"/>
</dbReference>
<evidence type="ECO:0000256" key="2">
    <source>
        <dbReference type="ARBA" id="ARBA00006813"/>
    </source>
</evidence>
<evidence type="ECO:0000313" key="10">
    <source>
        <dbReference type="Proteomes" id="UP000183613"/>
    </source>
</evidence>
<name>A0A1H5NBH7_PSEDM</name>
<dbReference type="GO" id="GO:0008191">
    <property type="term" value="F:metalloendopeptidase inhibitor activity"/>
    <property type="evidence" value="ECO:0007669"/>
    <property type="project" value="InterPro"/>
</dbReference>
<keyword evidence="7" id="KW-0481">Metalloenzyme inhibitor</keyword>
<organism evidence="9 10">
    <name type="scientific">Pseudomonas deceptionensis</name>
    <dbReference type="NCBI Taxonomy" id="882211"/>
    <lineage>
        <taxon>Bacteria</taxon>
        <taxon>Pseudomonadati</taxon>
        <taxon>Pseudomonadota</taxon>
        <taxon>Gammaproteobacteria</taxon>
        <taxon>Pseudomonadales</taxon>
        <taxon>Pseudomonadaceae</taxon>
        <taxon>Pseudomonas</taxon>
    </lineage>
</organism>
<keyword evidence="10" id="KW-1185">Reference proteome</keyword>
<dbReference type="PRINTS" id="PR01274">
    <property type="entry name" value="MPTASEINHBTR"/>
</dbReference>
<sequence>MANSLLLLSPAQLAGNWTFYPQDDVDQACTVRLIAENRAFSPEVKCLQAWLGEVPKSWSPTPDGLFLMGNDGTDIVHMNRIEPGHYEVQLGAQRILVMVRANN</sequence>
<dbReference type="RefSeq" id="WP_082136280.1">
    <property type="nucleotide sequence ID" value="NZ_FNUD01000002.1"/>
</dbReference>
<dbReference type="InterPro" id="IPR016085">
    <property type="entry name" value="Protease_inh_B-barrel_dom"/>
</dbReference>
<comment type="subcellular location">
    <subcellularLocation>
        <location evidence="1">Periplasm</location>
    </subcellularLocation>
</comment>
<dbReference type="GO" id="GO:0042597">
    <property type="term" value="C:periplasmic space"/>
    <property type="evidence" value="ECO:0007669"/>
    <property type="project" value="UniProtKB-SubCell"/>
</dbReference>
<evidence type="ECO:0000256" key="3">
    <source>
        <dbReference type="ARBA" id="ARBA00022608"/>
    </source>
</evidence>
<dbReference type="AlphaFoldDB" id="A0A1H5NBH7"/>
<proteinExistence type="inferred from homology"/>
<evidence type="ECO:0000256" key="7">
    <source>
        <dbReference type="ARBA" id="ARBA00023215"/>
    </source>
</evidence>
<accession>A0A1H5NBH7</accession>
<evidence type="ECO:0000256" key="6">
    <source>
        <dbReference type="ARBA" id="ARBA00022764"/>
    </source>
</evidence>
<comment type="caution">
    <text evidence="9">The sequence shown here is derived from an EMBL/GenBank/DDBJ whole genome shotgun (WGS) entry which is preliminary data.</text>
</comment>
<evidence type="ECO:0000256" key="1">
    <source>
        <dbReference type="ARBA" id="ARBA00004418"/>
    </source>
</evidence>
<evidence type="ECO:0000256" key="4">
    <source>
        <dbReference type="ARBA" id="ARBA00022690"/>
    </source>
</evidence>
<reference evidence="9" key="1">
    <citation type="submission" date="2016-10" db="EMBL/GenBank/DDBJ databases">
        <authorList>
            <person name="Varghese N."/>
            <person name="Submissions S."/>
        </authorList>
    </citation>
    <scope>NUCLEOTIDE SEQUENCE [LARGE SCALE GENOMIC DNA]</scope>
    <source>
        <strain evidence="9">LMG 25555</strain>
    </source>
</reference>
<dbReference type="OrthoDB" id="6996810at2"/>
<dbReference type="Proteomes" id="UP000183613">
    <property type="component" value="Unassembled WGS sequence"/>
</dbReference>
<dbReference type="SUPFAM" id="SSF50882">
    <property type="entry name" value="beta-Barrel protease inhibitors"/>
    <property type="match status" value="1"/>
</dbReference>
<evidence type="ECO:0000256" key="5">
    <source>
        <dbReference type="ARBA" id="ARBA00022729"/>
    </source>
</evidence>
<evidence type="ECO:0000313" key="9">
    <source>
        <dbReference type="EMBL" id="SEE98915.1"/>
    </source>
</evidence>
<dbReference type="Gene3D" id="2.40.128.10">
    <property type="match status" value="1"/>
</dbReference>
<keyword evidence="5" id="KW-0732">Signal</keyword>
<keyword evidence="4 9" id="KW-0646">Protease inhibitor</keyword>
<dbReference type="Pfam" id="PF02974">
    <property type="entry name" value="Inh"/>
    <property type="match status" value="1"/>
</dbReference>
<evidence type="ECO:0000259" key="8">
    <source>
        <dbReference type="Pfam" id="PF02974"/>
    </source>
</evidence>
<dbReference type="InterPro" id="IPR022815">
    <property type="entry name" value="Inh"/>
</dbReference>
<feature type="domain" description="Alkaline proteinase inhibitor/ Outer membrane lipoprotein Omp19" evidence="8">
    <location>
        <begin position="8"/>
        <end position="99"/>
    </location>
</feature>
<gene>
    <name evidence="9" type="ORF">SAMN04489800_3381</name>
</gene>